<proteinExistence type="predicted"/>
<sequence length="380" mass="41261">MIKLTADDIFDGKRFLGPDRVLVLDDNGTVSAVVPLSWAGEGVRRVEGVLCPGFINTHCHLELSHMKGVIPEGTGLPRFLTAVMEQRQPSGQDVLQQAMADAAGAMQQEGIAAVGDICNTTATIPLKLNSSLYWHSFVECMGFVDASAPQRLEHSLIVMSQFRGYKLPGSLVPHAPYSVSATLFRLIAGIDNNAPLSIHNQETAGENELYSNKTGPFLDFFRHFNIPATEFRPTGLSSLQSYLPYFSSAQRMLLVHNTYTTEADIRFAEAASPDVSWCLCPNANLYIEGTLPDVGALHRAGAHITLGTDSLASNHQLSVWSEMQTIRARFPDIPLETLLQWATLNGAEALGISGQFGSFEKGKKPGVVQITGDTAKAFNI</sequence>
<dbReference type="PANTHER" id="PTHR43794">
    <property type="entry name" value="AMINOHYDROLASE SSNA-RELATED"/>
    <property type="match status" value="1"/>
</dbReference>
<dbReference type="InterPro" id="IPR006680">
    <property type="entry name" value="Amidohydro-rel"/>
</dbReference>
<dbReference type="RefSeq" id="WP_123846382.1">
    <property type="nucleotide sequence ID" value="NZ_RPDH01000001.1"/>
</dbReference>
<dbReference type="OrthoDB" id="9807210at2"/>
<reference evidence="3 4" key="1">
    <citation type="submission" date="2018-11" db="EMBL/GenBank/DDBJ databases">
        <title>Chitinophaga lutea sp.nov., isolate from arsenic contaminated soil.</title>
        <authorList>
            <person name="Zong Y."/>
        </authorList>
    </citation>
    <scope>NUCLEOTIDE SEQUENCE [LARGE SCALE GENOMIC DNA]</scope>
    <source>
        <strain evidence="3 4">ZY74</strain>
    </source>
</reference>
<keyword evidence="1 3" id="KW-0378">Hydrolase</keyword>
<dbReference type="Pfam" id="PF01979">
    <property type="entry name" value="Amidohydro_1"/>
    <property type="match status" value="1"/>
</dbReference>
<evidence type="ECO:0000313" key="3">
    <source>
        <dbReference type="EMBL" id="RPE13870.1"/>
    </source>
</evidence>
<gene>
    <name evidence="3" type="ORF">EGT74_10260</name>
</gene>
<evidence type="ECO:0000313" key="4">
    <source>
        <dbReference type="Proteomes" id="UP000278351"/>
    </source>
</evidence>
<accession>A0A3N4QD22</accession>
<comment type="caution">
    <text evidence="3">The sequence shown here is derived from an EMBL/GenBank/DDBJ whole genome shotgun (WGS) entry which is preliminary data.</text>
</comment>
<organism evidence="3 4">
    <name type="scientific">Chitinophaga lutea</name>
    <dbReference type="NCBI Taxonomy" id="2488634"/>
    <lineage>
        <taxon>Bacteria</taxon>
        <taxon>Pseudomonadati</taxon>
        <taxon>Bacteroidota</taxon>
        <taxon>Chitinophagia</taxon>
        <taxon>Chitinophagales</taxon>
        <taxon>Chitinophagaceae</taxon>
        <taxon>Chitinophaga</taxon>
    </lineage>
</organism>
<dbReference type="GO" id="GO:0016787">
    <property type="term" value="F:hydrolase activity"/>
    <property type="evidence" value="ECO:0007669"/>
    <property type="project" value="UniProtKB-KW"/>
</dbReference>
<evidence type="ECO:0000259" key="2">
    <source>
        <dbReference type="Pfam" id="PF01979"/>
    </source>
</evidence>
<evidence type="ECO:0000256" key="1">
    <source>
        <dbReference type="ARBA" id="ARBA00022801"/>
    </source>
</evidence>
<dbReference type="AlphaFoldDB" id="A0A3N4QD22"/>
<name>A0A3N4QD22_9BACT</name>
<keyword evidence="4" id="KW-1185">Reference proteome</keyword>
<dbReference type="InterPro" id="IPR050287">
    <property type="entry name" value="MTA/SAH_deaminase"/>
</dbReference>
<dbReference type="Proteomes" id="UP000278351">
    <property type="component" value="Unassembled WGS sequence"/>
</dbReference>
<dbReference type="Gene3D" id="3.20.20.140">
    <property type="entry name" value="Metal-dependent hydrolases"/>
    <property type="match status" value="1"/>
</dbReference>
<dbReference type="SUPFAM" id="SSF51556">
    <property type="entry name" value="Metallo-dependent hydrolases"/>
    <property type="match status" value="1"/>
</dbReference>
<dbReference type="PANTHER" id="PTHR43794:SF11">
    <property type="entry name" value="AMIDOHYDROLASE-RELATED DOMAIN-CONTAINING PROTEIN"/>
    <property type="match status" value="1"/>
</dbReference>
<protein>
    <submittedName>
        <fullName evidence="3">Amidohydrolase</fullName>
    </submittedName>
</protein>
<feature type="domain" description="Amidohydrolase-related" evidence="2">
    <location>
        <begin position="49"/>
        <end position="365"/>
    </location>
</feature>
<dbReference type="InterPro" id="IPR032466">
    <property type="entry name" value="Metal_Hydrolase"/>
</dbReference>
<dbReference type="EMBL" id="RPDH01000001">
    <property type="protein sequence ID" value="RPE13870.1"/>
    <property type="molecule type" value="Genomic_DNA"/>
</dbReference>